<feature type="domain" description="DUF4220" evidence="2">
    <location>
        <begin position="49"/>
        <end position="355"/>
    </location>
</feature>
<dbReference type="AlphaFoldDB" id="A0ABC9BAS7"/>
<feature type="transmembrane region" description="Helical" evidence="1">
    <location>
        <begin position="248"/>
        <end position="272"/>
    </location>
</feature>
<proteinExistence type="predicted"/>
<dbReference type="Proteomes" id="UP001497457">
    <property type="component" value="Chromosome 24b"/>
</dbReference>
<keyword evidence="4" id="KW-1185">Reference proteome</keyword>
<feature type="transmembrane region" description="Helical" evidence="1">
    <location>
        <begin position="284"/>
        <end position="307"/>
    </location>
</feature>
<evidence type="ECO:0000256" key="1">
    <source>
        <dbReference type="SAM" id="Phobius"/>
    </source>
</evidence>
<gene>
    <name evidence="3" type="ORF">URODEC1_LOCUS61833</name>
</gene>
<dbReference type="Pfam" id="PF13968">
    <property type="entry name" value="DUF4220"/>
    <property type="match status" value="1"/>
</dbReference>
<organism evidence="3 4">
    <name type="scientific">Urochloa decumbens</name>
    <dbReference type="NCBI Taxonomy" id="240449"/>
    <lineage>
        <taxon>Eukaryota</taxon>
        <taxon>Viridiplantae</taxon>
        <taxon>Streptophyta</taxon>
        <taxon>Embryophyta</taxon>
        <taxon>Tracheophyta</taxon>
        <taxon>Spermatophyta</taxon>
        <taxon>Magnoliopsida</taxon>
        <taxon>Liliopsida</taxon>
        <taxon>Poales</taxon>
        <taxon>Poaceae</taxon>
        <taxon>PACMAD clade</taxon>
        <taxon>Panicoideae</taxon>
        <taxon>Panicodae</taxon>
        <taxon>Paniceae</taxon>
        <taxon>Melinidinae</taxon>
        <taxon>Urochloa</taxon>
    </lineage>
</organism>
<keyword evidence="1" id="KW-1133">Transmembrane helix</keyword>
<keyword evidence="1" id="KW-0812">Transmembrane</keyword>
<feature type="transmembrane region" description="Helical" evidence="1">
    <location>
        <begin position="15"/>
        <end position="34"/>
    </location>
</feature>
<reference evidence="3 4" key="2">
    <citation type="submission" date="2024-10" db="EMBL/GenBank/DDBJ databases">
        <authorList>
            <person name="Ryan C."/>
        </authorList>
    </citation>
    <scope>NUCLEOTIDE SEQUENCE [LARGE SCALE GENOMIC DNA]</scope>
</reference>
<protein>
    <recommendedName>
        <fullName evidence="2">DUF4220 domain-containing protein</fullName>
    </recommendedName>
</protein>
<feature type="transmembrane region" description="Helical" evidence="1">
    <location>
        <begin position="106"/>
        <end position="125"/>
    </location>
</feature>
<sequence length="642" mass="72752">MAGGGLLHLWNESGLQIMVLVSFALQVFLLACGGTRRHSSSDALRIGLWLAYLSADSTALYALGHLSVATRSREHLLVAFWAPFLLLHLGGPDNITAYSLEDNRLWLRHLQNLVVQALGVAYVVYKFIFTRGSHDGKLLMAASISMFAAGLVKYGERVWALKSGNISSISSSLDKSDDKDREPLAWLMVSGEREIDKEEMLLRAHSHFDICKALLSESNIARLSMLVEMELSLMYDILYTKAALIHTWYGFCIHLISLLGTVAAFLLFQLCIGNSRGGYTRLDVAISYVLLAGALVLETMSLCKAILSSWTCSFYMDRSGRWRCLLHAITSLRRLLRSASRRLWPGSIGQYNLLDMSASCRNPIACWLTEKVGLKDWWNKLCFSSTFTGNGFCSVDHLKVFMLRDPAVMAIVGTGVNSSRGRAALERNGFKEYNWTVEMELDKSILVWHIVTDLVIRLPMGHEKHDKGLVKATKVLSNYMMFLLVVKPDMLPGRTRRNVYLNACEELGHCWSNCSEALSPSEEDVSRPPADMLADWLLGELYHTLKKDPNHHPSDIEGGREKALEQAKDVYNAIWIYERLRNTHHDKVKWLEMIFQVWVEMIMYVAEHCSRDSHARQLSQGGEFITIMWLIVHHLKYYSFQS</sequence>
<reference evidence="4" key="1">
    <citation type="submission" date="2024-06" db="EMBL/GenBank/DDBJ databases">
        <authorList>
            <person name="Ryan C."/>
        </authorList>
    </citation>
    <scope>NUCLEOTIDE SEQUENCE [LARGE SCALE GENOMIC DNA]</scope>
</reference>
<evidence type="ECO:0000313" key="3">
    <source>
        <dbReference type="EMBL" id="CAL4994234.1"/>
    </source>
</evidence>
<keyword evidence="1" id="KW-0472">Membrane</keyword>
<evidence type="ECO:0000313" key="4">
    <source>
        <dbReference type="Proteomes" id="UP001497457"/>
    </source>
</evidence>
<dbReference type="InterPro" id="IPR025315">
    <property type="entry name" value="DUF4220"/>
</dbReference>
<dbReference type="EMBL" id="OZ075134">
    <property type="protein sequence ID" value="CAL4994234.1"/>
    <property type="molecule type" value="Genomic_DNA"/>
</dbReference>
<accession>A0ABC9BAS7</accession>
<dbReference type="PANTHER" id="PTHR31325">
    <property type="entry name" value="OS01G0798800 PROTEIN-RELATED"/>
    <property type="match status" value="1"/>
</dbReference>
<name>A0ABC9BAS7_9POAL</name>
<dbReference type="Pfam" id="PF04578">
    <property type="entry name" value="DUF594"/>
    <property type="match status" value="1"/>
</dbReference>
<feature type="transmembrane region" description="Helical" evidence="1">
    <location>
        <begin position="46"/>
        <end position="64"/>
    </location>
</feature>
<dbReference type="InterPro" id="IPR007658">
    <property type="entry name" value="DUF594"/>
</dbReference>
<evidence type="ECO:0000259" key="2">
    <source>
        <dbReference type="Pfam" id="PF13968"/>
    </source>
</evidence>